<accession>A0A851GFH3</accession>
<feature type="signal peptide" evidence="6">
    <location>
        <begin position="1"/>
        <end position="34"/>
    </location>
</feature>
<evidence type="ECO:0000256" key="3">
    <source>
        <dbReference type="ARBA" id="ARBA00022989"/>
    </source>
</evidence>
<dbReference type="CDD" id="cd18988">
    <property type="entry name" value="LGIC_ECD_bact"/>
    <property type="match status" value="1"/>
</dbReference>
<dbReference type="EMBL" id="JACBAZ010000001">
    <property type="protein sequence ID" value="NWK54501.1"/>
    <property type="molecule type" value="Genomic_DNA"/>
</dbReference>
<dbReference type="SUPFAM" id="SSF90112">
    <property type="entry name" value="Neurotransmitter-gated ion-channel transmembrane pore"/>
    <property type="match status" value="1"/>
</dbReference>
<dbReference type="Pfam" id="PF02932">
    <property type="entry name" value="Neur_chan_memb"/>
    <property type="match status" value="1"/>
</dbReference>
<feature type="domain" description="Neurotransmitter-gated ion-channel ligand-binding" evidence="7">
    <location>
        <begin position="40"/>
        <end position="175"/>
    </location>
</feature>
<evidence type="ECO:0000259" key="7">
    <source>
        <dbReference type="Pfam" id="PF02931"/>
    </source>
</evidence>
<dbReference type="PANTHER" id="PTHR18945">
    <property type="entry name" value="NEUROTRANSMITTER GATED ION CHANNEL"/>
    <property type="match status" value="1"/>
</dbReference>
<dbReference type="SUPFAM" id="SSF63712">
    <property type="entry name" value="Nicotinic receptor ligand binding domain-like"/>
    <property type="match status" value="1"/>
</dbReference>
<dbReference type="InterPro" id="IPR006202">
    <property type="entry name" value="Neur_chan_lig-bd"/>
</dbReference>
<protein>
    <recommendedName>
        <fullName evidence="11">Neurotransmitter-gated ion-channel ligand-binding domain-containing protein</fullName>
    </recommendedName>
</protein>
<dbReference type="InterPro" id="IPR006029">
    <property type="entry name" value="Neurotrans-gated_channel_TM"/>
</dbReference>
<dbReference type="RefSeq" id="WP_178931026.1">
    <property type="nucleotide sequence ID" value="NZ_JACBAZ010000001.1"/>
</dbReference>
<dbReference type="Pfam" id="PF02931">
    <property type="entry name" value="Neur_chan_LBD"/>
    <property type="match status" value="1"/>
</dbReference>
<comment type="subcellular location">
    <subcellularLocation>
        <location evidence="1">Membrane</location>
        <topology evidence="1">Multi-pass membrane protein</topology>
    </subcellularLocation>
</comment>
<reference evidence="9 10" key="1">
    <citation type="submission" date="2020-07" db="EMBL/GenBank/DDBJ databases">
        <title>Roseicoccus Jingziensis gen. nov., sp. nov., isolated from coastal seawater.</title>
        <authorList>
            <person name="Feng X."/>
        </authorList>
    </citation>
    <scope>NUCLEOTIDE SEQUENCE [LARGE SCALE GENOMIC DNA]</scope>
    <source>
        <strain evidence="9 10">N1E253</strain>
    </source>
</reference>
<dbReference type="CDD" id="cd19050">
    <property type="entry name" value="LGIC_TM_bact"/>
    <property type="match status" value="1"/>
</dbReference>
<keyword evidence="3 5" id="KW-1133">Transmembrane helix</keyword>
<gene>
    <name evidence="9" type="ORF">HW115_02685</name>
</gene>
<comment type="caution">
    <text evidence="9">The sequence shown here is derived from an EMBL/GenBank/DDBJ whole genome shotgun (WGS) entry which is preliminary data.</text>
</comment>
<feature type="transmembrane region" description="Helical" evidence="5">
    <location>
        <begin position="321"/>
        <end position="338"/>
    </location>
</feature>
<feature type="domain" description="Neurotransmitter-gated ion-channel transmembrane" evidence="8">
    <location>
        <begin position="231"/>
        <end position="311"/>
    </location>
</feature>
<feature type="chain" id="PRO_5032487631" description="Neurotransmitter-gated ion-channel ligand-binding domain-containing protein" evidence="6">
    <location>
        <begin position="35"/>
        <end position="339"/>
    </location>
</feature>
<proteinExistence type="predicted"/>
<evidence type="ECO:0000256" key="5">
    <source>
        <dbReference type="SAM" id="Phobius"/>
    </source>
</evidence>
<dbReference type="Gene3D" id="2.70.170.10">
    <property type="entry name" value="Neurotransmitter-gated ion-channel ligand-binding domain"/>
    <property type="match status" value="1"/>
</dbReference>
<dbReference type="InterPro" id="IPR006201">
    <property type="entry name" value="Neur_channel"/>
</dbReference>
<name>A0A851GFH3_9BACT</name>
<keyword evidence="10" id="KW-1185">Reference proteome</keyword>
<feature type="transmembrane region" description="Helical" evidence="5">
    <location>
        <begin position="220"/>
        <end position="241"/>
    </location>
</feature>
<dbReference type="InterPro" id="IPR036734">
    <property type="entry name" value="Neur_chan_lig-bd_sf"/>
</dbReference>
<dbReference type="GO" id="GO:0016020">
    <property type="term" value="C:membrane"/>
    <property type="evidence" value="ECO:0007669"/>
    <property type="project" value="UniProtKB-SubCell"/>
</dbReference>
<organism evidence="9 10">
    <name type="scientific">Oceaniferula marina</name>
    <dbReference type="NCBI Taxonomy" id="2748318"/>
    <lineage>
        <taxon>Bacteria</taxon>
        <taxon>Pseudomonadati</taxon>
        <taxon>Verrucomicrobiota</taxon>
        <taxon>Verrucomicrobiia</taxon>
        <taxon>Verrucomicrobiales</taxon>
        <taxon>Verrucomicrobiaceae</taxon>
        <taxon>Oceaniferula</taxon>
    </lineage>
</organism>
<dbReference type="InterPro" id="IPR036719">
    <property type="entry name" value="Neuro-gated_channel_TM_sf"/>
</dbReference>
<dbReference type="GO" id="GO:0004888">
    <property type="term" value="F:transmembrane signaling receptor activity"/>
    <property type="evidence" value="ECO:0007669"/>
    <property type="project" value="InterPro"/>
</dbReference>
<keyword evidence="2 5" id="KW-0812">Transmembrane</keyword>
<evidence type="ECO:0000256" key="4">
    <source>
        <dbReference type="ARBA" id="ARBA00023136"/>
    </source>
</evidence>
<evidence type="ECO:0000256" key="6">
    <source>
        <dbReference type="SAM" id="SignalP"/>
    </source>
</evidence>
<dbReference type="Proteomes" id="UP000557872">
    <property type="component" value="Unassembled WGS sequence"/>
</dbReference>
<keyword evidence="6" id="KW-0732">Signal</keyword>
<evidence type="ECO:0000313" key="10">
    <source>
        <dbReference type="Proteomes" id="UP000557872"/>
    </source>
</evidence>
<dbReference type="AlphaFoldDB" id="A0A851GFH3"/>
<evidence type="ECO:0000313" key="9">
    <source>
        <dbReference type="EMBL" id="NWK54501.1"/>
    </source>
</evidence>
<evidence type="ECO:0008006" key="11">
    <source>
        <dbReference type="Google" id="ProtNLM"/>
    </source>
</evidence>
<evidence type="ECO:0000256" key="1">
    <source>
        <dbReference type="ARBA" id="ARBA00004141"/>
    </source>
</evidence>
<dbReference type="Gene3D" id="1.20.58.390">
    <property type="entry name" value="Neurotransmitter-gated ion-channel transmembrane domain"/>
    <property type="match status" value="1"/>
</dbReference>
<evidence type="ECO:0000259" key="8">
    <source>
        <dbReference type="Pfam" id="PF02932"/>
    </source>
</evidence>
<keyword evidence="4 5" id="KW-0472">Membrane</keyword>
<dbReference type="InterPro" id="IPR038050">
    <property type="entry name" value="Neuro_actylchol_rec"/>
</dbReference>
<dbReference type="GO" id="GO:0005230">
    <property type="term" value="F:extracellular ligand-gated monoatomic ion channel activity"/>
    <property type="evidence" value="ECO:0007669"/>
    <property type="project" value="InterPro"/>
</dbReference>
<sequence>MNDSKLTGSNQRLRCPIGMVVSVLALWLSSMAMAEDLNMKAPAESVEVKVGAYMIDLIKIDGAEQMFNADIAVRIEWNDPRLADASAPKVRKMSFDDIWHPRLGIANYRDVKTLLPKLAEVSQDGTVLHRQRITGDFTTRMDLRNFPLDEQSLGVQIVSQGYSPDEVVFVVNEKFTGRPERLTISDWEIGDVRVLLDPYEIPRLGDVAGVRLGFDADRHVNYYVATILVSAIIIVCMAWMVFWMPPEAINPRISISVTSMLTLIAHRFVVGRELPRLSYLTKMDMLLLGATVMVLLGLIGVVTVARVSARGRPEMGLKLNGIFRWIYPIVFCVILALLS</sequence>
<feature type="transmembrane region" description="Helical" evidence="5">
    <location>
        <begin position="285"/>
        <end position="309"/>
    </location>
</feature>
<evidence type="ECO:0000256" key="2">
    <source>
        <dbReference type="ARBA" id="ARBA00022692"/>
    </source>
</evidence>